<protein>
    <submittedName>
        <fullName evidence="1">Uncharacterized protein</fullName>
    </submittedName>
</protein>
<dbReference type="Proteomes" id="UP000821866">
    <property type="component" value="Chromosome 1"/>
</dbReference>
<accession>A0A9J6F8I8</accession>
<keyword evidence="2" id="KW-1185">Reference proteome</keyword>
<proteinExistence type="predicted"/>
<gene>
    <name evidence="1" type="ORF">HPB51_023835</name>
</gene>
<dbReference type="AlphaFoldDB" id="A0A9J6F8I8"/>
<organism evidence="1 2">
    <name type="scientific">Rhipicephalus microplus</name>
    <name type="common">Cattle tick</name>
    <name type="synonym">Boophilus microplus</name>
    <dbReference type="NCBI Taxonomy" id="6941"/>
    <lineage>
        <taxon>Eukaryota</taxon>
        <taxon>Metazoa</taxon>
        <taxon>Ecdysozoa</taxon>
        <taxon>Arthropoda</taxon>
        <taxon>Chelicerata</taxon>
        <taxon>Arachnida</taxon>
        <taxon>Acari</taxon>
        <taxon>Parasitiformes</taxon>
        <taxon>Ixodida</taxon>
        <taxon>Ixodoidea</taxon>
        <taxon>Ixodidae</taxon>
        <taxon>Rhipicephalinae</taxon>
        <taxon>Rhipicephalus</taxon>
        <taxon>Boophilus</taxon>
    </lineage>
</organism>
<reference evidence="1" key="1">
    <citation type="journal article" date="2020" name="Cell">
        <title>Large-Scale Comparative Analyses of Tick Genomes Elucidate Their Genetic Diversity and Vector Capacities.</title>
        <authorList>
            <consortium name="Tick Genome and Microbiome Consortium (TIGMIC)"/>
            <person name="Jia N."/>
            <person name="Wang J."/>
            <person name="Shi W."/>
            <person name="Du L."/>
            <person name="Sun Y."/>
            <person name="Zhan W."/>
            <person name="Jiang J.F."/>
            <person name="Wang Q."/>
            <person name="Zhang B."/>
            <person name="Ji P."/>
            <person name="Bell-Sakyi L."/>
            <person name="Cui X.M."/>
            <person name="Yuan T.T."/>
            <person name="Jiang B.G."/>
            <person name="Yang W.F."/>
            <person name="Lam T.T."/>
            <person name="Chang Q.C."/>
            <person name="Ding S.J."/>
            <person name="Wang X.J."/>
            <person name="Zhu J.G."/>
            <person name="Ruan X.D."/>
            <person name="Zhao L."/>
            <person name="Wei J.T."/>
            <person name="Ye R.Z."/>
            <person name="Que T.C."/>
            <person name="Du C.H."/>
            <person name="Zhou Y.H."/>
            <person name="Cheng J.X."/>
            <person name="Dai P.F."/>
            <person name="Guo W.B."/>
            <person name="Han X.H."/>
            <person name="Huang E.J."/>
            <person name="Li L.F."/>
            <person name="Wei W."/>
            <person name="Gao Y.C."/>
            <person name="Liu J.Z."/>
            <person name="Shao H.Z."/>
            <person name="Wang X."/>
            <person name="Wang C.C."/>
            <person name="Yang T.C."/>
            <person name="Huo Q.B."/>
            <person name="Li W."/>
            <person name="Chen H.Y."/>
            <person name="Chen S.E."/>
            <person name="Zhou L.G."/>
            <person name="Ni X.B."/>
            <person name="Tian J.H."/>
            <person name="Sheng Y."/>
            <person name="Liu T."/>
            <person name="Pan Y.S."/>
            <person name="Xia L.Y."/>
            <person name="Li J."/>
            <person name="Zhao F."/>
            <person name="Cao W.C."/>
        </authorList>
    </citation>
    <scope>NUCLEOTIDE SEQUENCE</scope>
    <source>
        <strain evidence="1">Rmic-2018</strain>
    </source>
</reference>
<sequence>MIMRDVVVEGSENFDYLELFNVPPNLSTRAYSISASIGNAATTAGIRSCDLRDFVWDGDKPLCRSDWNFSAGCKLLPVPEIEQRVKWWTDLVIATDTVNKDGPEKHPLLVNHFIQYRGVASDDNDPLTQRNRAKLSNLQNMIIQAMNENQCKEGFLQPEIVADNCNHSAAAEFSVDQACIVRWRKRRDQVLKGVMAHKKFMGPRKGRQH</sequence>
<evidence type="ECO:0000313" key="1">
    <source>
        <dbReference type="EMBL" id="KAH8042507.1"/>
    </source>
</evidence>
<reference evidence="1" key="2">
    <citation type="submission" date="2021-09" db="EMBL/GenBank/DDBJ databases">
        <authorList>
            <person name="Jia N."/>
            <person name="Wang J."/>
            <person name="Shi W."/>
            <person name="Du L."/>
            <person name="Sun Y."/>
            <person name="Zhan W."/>
            <person name="Jiang J."/>
            <person name="Wang Q."/>
            <person name="Zhang B."/>
            <person name="Ji P."/>
            <person name="Sakyi L.B."/>
            <person name="Cui X."/>
            <person name="Yuan T."/>
            <person name="Jiang B."/>
            <person name="Yang W."/>
            <person name="Lam T.T.-Y."/>
            <person name="Chang Q."/>
            <person name="Ding S."/>
            <person name="Wang X."/>
            <person name="Zhu J."/>
            <person name="Ruan X."/>
            <person name="Zhao L."/>
            <person name="Wei J."/>
            <person name="Que T."/>
            <person name="Du C."/>
            <person name="Cheng J."/>
            <person name="Dai P."/>
            <person name="Han X."/>
            <person name="Huang E."/>
            <person name="Gao Y."/>
            <person name="Liu J."/>
            <person name="Shao H."/>
            <person name="Ye R."/>
            <person name="Li L."/>
            <person name="Wei W."/>
            <person name="Wang X."/>
            <person name="Wang C."/>
            <person name="Huo Q."/>
            <person name="Li W."/>
            <person name="Guo W."/>
            <person name="Chen H."/>
            <person name="Chen S."/>
            <person name="Zhou L."/>
            <person name="Zhou L."/>
            <person name="Ni X."/>
            <person name="Tian J."/>
            <person name="Zhou Y."/>
            <person name="Sheng Y."/>
            <person name="Liu T."/>
            <person name="Pan Y."/>
            <person name="Xia L."/>
            <person name="Li J."/>
            <person name="Zhao F."/>
            <person name="Cao W."/>
        </authorList>
    </citation>
    <scope>NUCLEOTIDE SEQUENCE</scope>
    <source>
        <strain evidence="1">Rmic-2018</strain>
        <tissue evidence="1">Larvae</tissue>
    </source>
</reference>
<evidence type="ECO:0000313" key="2">
    <source>
        <dbReference type="Proteomes" id="UP000821866"/>
    </source>
</evidence>
<comment type="caution">
    <text evidence="1">The sequence shown here is derived from an EMBL/GenBank/DDBJ whole genome shotgun (WGS) entry which is preliminary data.</text>
</comment>
<dbReference type="EMBL" id="JABSTU010000001">
    <property type="protein sequence ID" value="KAH8042507.1"/>
    <property type="molecule type" value="Genomic_DNA"/>
</dbReference>
<dbReference type="VEuPathDB" id="VectorBase:LOC119164785"/>
<name>A0A9J6F8I8_RHIMP</name>